<dbReference type="RefSeq" id="WP_070913446.1">
    <property type="nucleotide sequence ID" value="NZ_MLIC01000010.1"/>
</dbReference>
<protein>
    <recommendedName>
        <fullName evidence="1">PE domain-containing protein</fullName>
    </recommendedName>
</protein>
<evidence type="ECO:0000313" key="3">
    <source>
        <dbReference type="Proteomes" id="UP000179621"/>
    </source>
</evidence>
<comment type="caution">
    <text evidence="2">The sequence shown here is derived from an EMBL/GenBank/DDBJ whole genome shotgun (WGS) entry which is preliminary data.</text>
</comment>
<dbReference type="Gene3D" id="1.10.287.850">
    <property type="entry name" value="HP0062-like domain"/>
    <property type="match status" value="1"/>
</dbReference>
<sequence>MASSDFSMNVGDVAEASKQLDALADRLQKVMHDEDTKLNVIAGGSDEVSVRAASTMNEVKGSYAKANQAGMNELHEIAAAMRAHGNIAAEVDRA</sequence>
<dbReference type="EMBL" id="MLIH01000033">
    <property type="protein sequence ID" value="OHU07326.1"/>
    <property type="molecule type" value="Genomic_DNA"/>
</dbReference>
<proteinExistence type="predicted"/>
<accession>A0ABX3BWE2</accession>
<evidence type="ECO:0000313" key="2">
    <source>
        <dbReference type="EMBL" id="OHU07326.1"/>
    </source>
</evidence>
<feature type="domain" description="PE" evidence="1">
    <location>
        <begin position="13"/>
        <end position="92"/>
    </location>
</feature>
<dbReference type="Proteomes" id="UP000179621">
    <property type="component" value="Unassembled WGS sequence"/>
</dbReference>
<organism evidence="2 3">
    <name type="scientific">Mycobacteroides saopaulense</name>
    <dbReference type="NCBI Taxonomy" id="1578165"/>
    <lineage>
        <taxon>Bacteria</taxon>
        <taxon>Bacillati</taxon>
        <taxon>Actinomycetota</taxon>
        <taxon>Actinomycetes</taxon>
        <taxon>Mycobacteriales</taxon>
        <taxon>Mycobacteriaceae</taxon>
        <taxon>Mycobacteroides</taxon>
    </lineage>
</organism>
<name>A0ABX3BWE2_9MYCO</name>
<keyword evidence="3" id="KW-1185">Reference proteome</keyword>
<gene>
    <name evidence="2" type="ORF">BKG73_18935</name>
</gene>
<evidence type="ECO:0000259" key="1">
    <source>
        <dbReference type="Pfam" id="PF00934"/>
    </source>
</evidence>
<dbReference type="Pfam" id="PF00934">
    <property type="entry name" value="PE"/>
    <property type="match status" value="1"/>
</dbReference>
<dbReference type="InterPro" id="IPR000084">
    <property type="entry name" value="PE-PGRS_N"/>
</dbReference>
<reference evidence="2 3" key="1">
    <citation type="submission" date="2016-10" db="EMBL/GenBank/DDBJ databases">
        <title>Evaluation of Human, Animal and Environmental Mycobacterium chelonae Isolates by Core Genome Phylogenomic Analysis, Targeted Gene Comparison, and Anti-microbial Susceptibility Patterns: A Tale of Mistaken Identities.</title>
        <authorList>
            <person name="Fogelson S.B."/>
            <person name="Camus A.C."/>
            <person name="Lorenz W."/>
            <person name="Vasireddy R."/>
            <person name="Vasireddy S."/>
            <person name="Smith T."/>
            <person name="Brown-Elliott B.A."/>
            <person name="Wallace R.J.Jr."/>
            <person name="Hasan N.A."/>
            <person name="Reischl U."/>
            <person name="Sanchez S."/>
        </authorList>
    </citation>
    <scope>NUCLEOTIDE SEQUENCE [LARGE SCALE GENOMIC DNA]</scope>
    <source>
        <strain evidence="2 3">8528</strain>
    </source>
</reference>